<evidence type="ECO:0000313" key="1">
    <source>
        <dbReference type="EMBL" id="MBW81649.1"/>
    </source>
</evidence>
<organism evidence="1">
    <name type="scientific">Rhizophora mucronata</name>
    <name type="common">Asiatic mangrove</name>
    <dbReference type="NCBI Taxonomy" id="61149"/>
    <lineage>
        <taxon>Eukaryota</taxon>
        <taxon>Viridiplantae</taxon>
        <taxon>Streptophyta</taxon>
        <taxon>Embryophyta</taxon>
        <taxon>Tracheophyta</taxon>
        <taxon>Spermatophyta</taxon>
        <taxon>Magnoliopsida</taxon>
        <taxon>eudicotyledons</taxon>
        <taxon>Gunneridae</taxon>
        <taxon>Pentapetalae</taxon>
        <taxon>rosids</taxon>
        <taxon>fabids</taxon>
        <taxon>Malpighiales</taxon>
        <taxon>Rhizophoraceae</taxon>
        <taxon>Rhizophora</taxon>
    </lineage>
</organism>
<proteinExistence type="predicted"/>
<dbReference type="EMBL" id="GGEC01001166">
    <property type="protein sequence ID" value="MBW81649.1"/>
    <property type="molecule type" value="Transcribed_RNA"/>
</dbReference>
<sequence length="11" mass="1265">MAPLGKRNYDT</sequence>
<accession>A0A2P2IKB7</accession>
<reference evidence="1" key="1">
    <citation type="submission" date="2018-02" db="EMBL/GenBank/DDBJ databases">
        <title>Rhizophora mucronata_Transcriptome.</title>
        <authorList>
            <person name="Meera S.P."/>
            <person name="Sreeshan A."/>
            <person name="Augustine A."/>
        </authorList>
    </citation>
    <scope>NUCLEOTIDE SEQUENCE</scope>
    <source>
        <tissue evidence="1">Leaf</tissue>
    </source>
</reference>
<protein>
    <submittedName>
        <fullName evidence="1">Uncharacterized protein</fullName>
    </submittedName>
</protein>
<name>A0A2P2IKB7_RHIMU</name>